<sequence>MPEGIERDNFKQLHKERAQKYSTYLTELFKCYGRIA</sequence>
<reference evidence="2" key="1">
    <citation type="submission" date="2016-11" db="UniProtKB">
        <authorList>
            <consortium name="WormBaseParasite"/>
        </authorList>
    </citation>
    <scope>IDENTIFICATION</scope>
</reference>
<accession>A0A1I7WKC5</accession>
<protein>
    <submittedName>
        <fullName evidence="2">Transposase</fullName>
    </submittedName>
</protein>
<keyword evidence="1" id="KW-1185">Reference proteome</keyword>
<dbReference type="Proteomes" id="UP000095283">
    <property type="component" value="Unplaced"/>
</dbReference>
<organism evidence="1 2">
    <name type="scientific">Heterorhabditis bacteriophora</name>
    <name type="common">Entomopathogenic nematode worm</name>
    <dbReference type="NCBI Taxonomy" id="37862"/>
    <lineage>
        <taxon>Eukaryota</taxon>
        <taxon>Metazoa</taxon>
        <taxon>Ecdysozoa</taxon>
        <taxon>Nematoda</taxon>
        <taxon>Chromadorea</taxon>
        <taxon>Rhabditida</taxon>
        <taxon>Rhabditina</taxon>
        <taxon>Rhabditomorpha</taxon>
        <taxon>Strongyloidea</taxon>
        <taxon>Heterorhabditidae</taxon>
        <taxon>Heterorhabditis</taxon>
    </lineage>
</organism>
<name>A0A1I7WKC5_HETBA</name>
<evidence type="ECO:0000313" key="1">
    <source>
        <dbReference type="Proteomes" id="UP000095283"/>
    </source>
</evidence>
<evidence type="ECO:0000313" key="2">
    <source>
        <dbReference type="WBParaSite" id="Hba_05484"/>
    </source>
</evidence>
<proteinExistence type="predicted"/>
<dbReference type="AlphaFoldDB" id="A0A1I7WKC5"/>
<dbReference type="WBParaSite" id="Hba_05484">
    <property type="protein sequence ID" value="Hba_05484"/>
    <property type="gene ID" value="Hba_05484"/>
</dbReference>